<feature type="domain" description="GTA TIM-barrel-like" evidence="1">
    <location>
        <begin position="442"/>
        <end position="736"/>
    </location>
</feature>
<dbReference type="Pfam" id="PF13550">
    <property type="entry name" value="Phage-tail_3"/>
    <property type="match status" value="1"/>
</dbReference>
<dbReference type="CDD" id="cd19607">
    <property type="entry name" value="GTA_TIM-barrel-like"/>
    <property type="match status" value="1"/>
</dbReference>
<evidence type="ECO:0000313" key="5">
    <source>
        <dbReference type="Proteomes" id="UP000199167"/>
    </source>
</evidence>
<sequence length="1299" mass="141031">MATIVLSAAGMALGGSIGGSVLGLSMATIGRAAGATLGRMIDQRILGSGSEPVEVGRVDRFRLTGASEGAALGQTFGRMRLGGQVIWATRFLENTETSGGGKGAGPQPKTTEYSYSVSLAVALCEGEITRVGRVWADGVEIATDTLNMRVYTGSDNQTPDPKIVAVEGADKAPAYRGVAYVVLEDLQLDQFGNRVPQFTFEVMRPSEADEAAETADVARQVQGVCIIPGTGEFALATKPAYLATGYAERQAINVNTPAGGTDFTVSMDALTEELPACTSGLLVVSWFGSDLRCGDCLIAPKVEQKDADAEDFGWTVSSLTRGDADRVPLRDDRPVYGGTPSDASVVQALGDLRDRGLRPVFYPFILMEQMAGNGLPNPWGNGDQAVLPWRGRITLDKAPGQAGSTDGTATAVAQVADFMGTAQTSDFSVDGSTVSYSGPDEWRYRRFILHYAHLCAAAGGVSAFCIGSEMRGLTQIRGPGNSFPGVDALRQLAGDVRMILGPDTIITYAADWSEYHGYQPEGTGDKFFHLDALWADPNIDVIGIDNYMPLSDWRDKSDHADAGWKSIYNLDYLKSNVAGGEGFDWFYHSPEARDAQIRTPITDGDGEPWVWRYKDLIGWWSHDHHDRVDGVRVPQKTAWDPQSKPIWFTEFGCAAINKGTNQPNKFLDPKSSESQLPHYSDGMRDDVMQMQYLRAIYGHFAKAQNNPVSPVYGGKMLDMSRLHVWAWDTRPFPFFPANATLWSDGDNYARGHWLNGRSTSRTLASVIADICLRAGVTHFDVSEVYGVVRGYSISDNGTGRAALQPLLIAYGVEAAERGGVLVFKNRTGQSDAVLDLATLAYDPEKQTDMSRTRAPAAEIAGRVQVGYLDADGDYEAVIAEAIHPDDNGLSITRSEFPIALTRAEGARIVDRWTHEARVAKESVTFALPPSRATLDTGDTVSIDNGLYRIDRIEESGIRLAEATRVVPEVYKQAERFEEGANLRPVSAPTPVEMLFLDLPLLTGDEAPQSPYVAATAQPWPGTIGLHSSPTDSNYVLQEIVKKRAVMGRTLNPFKAGRVGLWDRQAGLEVKLVAGSLSGASVEDVLTGANMIAIGDGTAAGWELVQFQNAEPTDLRTFQLNGFLRGQAGSDAVIPDEWAAGSFVVVMNGTPEQITVPTISRGQPRHYRFGPLKRPLDDPSFRHVIHQFDGVGYRPYRVSHLKAAQIGTGTAFSWIRRTRIDGDIWGQGDVPLGEDAEQYRIEVQESGVIRRTETVSDPNWTYSDAQRQADIGSADYNLRVSQISTRYGPGPARTLRVTGT</sequence>
<dbReference type="Pfam" id="PF23666">
    <property type="entry name" value="Rcc01698_C"/>
    <property type="match status" value="1"/>
</dbReference>
<dbReference type="InterPro" id="IPR025195">
    <property type="entry name" value="GTA_TIM_dom"/>
</dbReference>
<dbReference type="Pfam" id="PF13547">
    <property type="entry name" value="GTA_TIM"/>
    <property type="match status" value="1"/>
</dbReference>
<dbReference type="STRING" id="364200.SAMN04488515_0797"/>
<dbReference type="InterPro" id="IPR017853">
    <property type="entry name" value="GH"/>
</dbReference>
<dbReference type="RefSeq" id="WP_089990544.1">
    <property type="nucleotide sequence ID" value="NZ_FOIZ01000001.1"/>
</dbReference>
<organism evidence="4 5">
    <name type="scientific">Cognatiyoonia koreensis</name>
    <dbReference type="NCBI Taxonomy" id="364200"/>
    <lineage>
        <taxon>Bacteria</taxon>
        <taxon>Pseudomonadati</taxon>
        <taxon>Pseudomonadota</taxon>
        <taxon>Alphaproteobacteria</taxon>
        <taxon>Rhodobacterales</taxon>
        <taxon>Paracoccaceae</taxon>
        <taxon>Cognatiyoonia</taxon>
    </lineage>
</organism>
<protein>
    <submittedName>
        <fullName evidence="4">Putative phage tail protein</fullName>
    </submittedName>
</protein>
<dbReference type="InterPro" id="IPR056490">
    <property type="entry name" value="Rcc01698_C"/>
</dbReference>
<evidence type="ECO:0000259" key="3">
    <source>
        <dbReference type="Pfam" id="PF23666"/>
    </source>
</evidence>
<dbReference type="Proteomes" id="UP000199167">
    <property type="component" value="Unassembled WGS sequence"/>
</dbReference>
<dbReference type="Gene3D" id="3.20.20.80">
    <property type="entry name" value="Glycosidases"/>
    <property type="match status" value="1"/>
</dbReference>
<gene>
    <name evidence="4" type="ORF">SAMN04488515_0797</name>
</gene>
<evidence type="ECO:0000259" key="1">
    <source>
        <dbReference type="Pfam" id="PF13547"/>
    </source>
</evidence>
<feature type="domain" description="Rcc01698-like C-terminal" evidence="3">
    <location>
        <begin position="1044"/>
        <end position="1144"/>
    </location>
</feature>
<name>A0A1I0NSY5_9RHOB</name>
<proteinExistence type="predicted"/>
<dbReference type="EMBL" id="FOIZ01000001">
    <property type="protein sequence ID" value="SEW04564.1"/>
    <property type="molecule type" value="Genomic_DNA"/>
</dbReference>
<accession>A0A1I0NSY5</accession>
<evidence type="ECO:0000259" key="2">
    <source>
        <dbReference type="Pfam" id="PF13550"/>
    </source>
</evidence>
<feature type="domain" description="Tip attachment protein J" evidence="2">
    <location>
        <begin position="797"/>
        <end position="953"/>
    </location>
</feature>
<dbReference type="SUPFAM" id="SSF51445">
    <property type="entry name" value="(Trans)glycosidases"/>
    <property type="match status" value="1"/>
</dbReference>
<dbReference type="InterPro" id="IPR032876">
    <property type="entry name" value="J_dom"/>
</dbReference>
<evidence type="ECO:0000313" key="4">
    <source>
        <dbReference type="EMBL" id="SEW04564.1"/>
    </source>
</evidence>
<keyword evidence="5" id="KW-1185">Reference proteome</keyword>
<reference evidence="4 5" key="1">
    <citation type="submission" date="2016-10" db="EMBL/GenBank/DDBJ databases">
        <authorList>
            <person name="de Groot N.N."/>
        </authorList>
    </citation>
    <scope>NUCLEOTIDE SEQUENCE [LARGE SCALE GENOMIC DNA]</scope>
    <source>
        <strain evidence="4 5">DSM 17925</strain>
    </source>
</reference>
<dbReference type="OrthoDB" id="8445115at2"/>